<organism evidence="1 2">
    <name type="scientific">Plectus sambesii</name>
    <dbReference type="NCBI Taxonomy" id="2011161"/>
    <lineage>
        <taxon>Eukaryota</taxon>
        <taxon>Metazoa</taxon>
        <taxon>Ecdysozoa</taxon>
        <taxon>Nematoda</taxon>
        <taxon>Chromadorea</taxon>
        <taxon>Plectida</taxon>
        <taxon>Plectina</taxon>
        <taxon>Plectoidea</taxon>
        <taxon>Plectidae</taxon>
        <taxon>Plectus</taxon>
    </lineage>
</organism>
<dbReference type="AlphaFoldDB" id="A0A914X3S6"/>
<sequence length="112" mass="11995">MRSTTHYNLRSPTPLCLSANRKSVDNRTSVCLSVGALTWSAKDADDDALCGSGLPSSVGALWQTVWRRPRHALYCAEPHICAAISNEFSLAPLQCRLSLPAQQPTATSAPVG</sequence>
<proteinExistence type="predicted"/>
<name>A0A914X3S6_9BILA</name>
<protein>
    <submittedName>
        <fullName evidence="2">Uncharacterized protein</fullName>
    </submittedName>
</protein>
<reference evidence="2" key="1">
    <citation type="submission" date="2022-11" db="UniProtKB">
        <authorList>
            <consortium name="WormBaseParasite"/>
        </authorList>
    </citation>
    <scope>IDENTIFICATION</scope>
</reference>
<evidence type="ECO:0000313" key="2">
    <source>
        <dbReference type="WBParaSite" id="PSAMB.scaffold5915size10596.g27543.t1"/>
    </source>
</evidence>
<evidence type="ECO:0000313" key="1">
    <source>
        <dbReference type="Proteomes" id="UP000887566"/>
    </source>
</evidence>
<dbReference type="WBParaSite" id="PSAMB.scaffold5915size10596.g27543.t1">
    <property type="protein sequence ID" value="PSAMB.scaffold5915size10596.g27543.t1"/>
    <property type="gene ID" value="PSAMB.scaffold5915size10596.g27543"/>
</dbReference>
<keyword evidence="1" id="KW-1185">Reference proteome</keyword>
<accession>A0A914X3S6</accession>
<dbReference type="Proteomes" id="UP000887566">
    <property type="component" value="Unplaced"/>
</dbReference>